<sequence length="618" mass="72444">MIPFFPMPYPDENFHSIVARYHMYSGNLAASHTYEDLFGIKLRGLKIEFPTHINTLVNRISKQSLTVDNLINNHTLYSFYTIFEGLKSRTLAREYMEKGNKKELSLIGGINKGHIKTNLTFKHCYHCIEDDIENYGETYWHRVHQIPGVLVCPSHNVPLISVRKNVMNNIDKNLILANDKKIYELNPLHTLVKRNIQQLSKYAIEAAKCLKYYSELNKIPDFPSCYKKGLQINGFKLGISYVDRQKWYSQFRRFYGDSFLNVMESELINGNQNWLFKLLNKKLFSHPLRHLLLIIFLFGTIEDLIKFSKDNKEANTEKVFGQGPWPCLNPAHIDYKKNVISDLKINVKKDRLIGVFKCTCGFVYSRNSIDLKNGLDKITKHSFGPVWEDKFRELLQRGSKTGEIGKLLQIAPSTVRKYKEIMESNNSSKRVENLKKLQIENRRLWLELLQKENVSATTNYKLYEWLLRNDREWLTKHPLPSKNNRGYGKKINWAEKDKEILTEIKNIVNNWHLIEESGFVRKTKSSIAKQTKASFETVIRGNYDNIPNTIKYIDSVVESSYEYNLRKIETAYNYLLDRNEYITTQKLHTSSGSSKYEFTKNFLSDFLSDKEELIKRKK</sequence>
<dbReference type="Proteomes" id="UP000287156">
    <property type="component" value="Unassembled WGS sequence"/>
</dbReference>
<dbReference type="EMBL" id="QYTV02000002">
    <property type="protein sequence ID" value="RST76162.1"/>
    <property type="molecule type" value="Genomic_DNA"/>
</dbReference>
<feature type="domain" description="TniQ" evidence="1">
    <location>
        <begin position="3"/>
        <end position="159"/>
    </location>
</feature>
<dbReference type="InterPro" id="IPR009492">
    <property type="entry name" value="TniQ"/>
</dbReference>
<protein>
    <submittedName>
        <fullName evidence="3">Uncharacterized protein</fullName>
    </submittedName>
</protein>
<dbReference type="AlphaFoldDB" id="A0A429Y416"/>
<comment type="caution">
    <text evidence="3">The sequence shown here is derived from an EMBL/GenBank/DDBJ whole genome shotgun (WGS) entry which is preliminary data.</text>
</comment>
<evidence type="ECO:0000259" key="2">
    <source>
        <dbReference type="Pfam" id="PF15978"/>
    </source>
</evidence>
<organism evidence="3 4">
    <name type="scientific">Siminovitchia acidinfaciens</name>
    <dbReference type="NCBI Taxonomy" id="2321395"/>
    <lineage>
        <taxon>Bacteria</taxon>
        <taxon>Bacillati</taxon>
        <taxon>Bacillota</taxon>
        <taxon>Bacilli</taxon>
        <taxon>Bacillales</taxon>
        <taxon>Bacillaceae</taxon>
        <taxon>Siminovitchia</taxon>
    </lineage>
</organism>
<evidence type="ECO:0000259" key="1">
    <source>
        <dbReference type="Pfam" id="PF06527"/>
    </source>
</evidence>
<name>A0A429Y416_9BACI</name>
<feature type="domain" description="Transposon Tn7 transposition protein TnsD C-terminal" evidence="2">
    <location>
        <begin position="222"/>
        <end position="553"/>
    </location>
</feature>
<accession>A0A429Y416</accession>
<evidence type="ECO:0000313" key="4">
    <source>
        <dbReference type="Proteomes" id="UP000287156"/>
    </source>
</evidence>
<reference evidence="3" key="1">
    <citation type="submission" date="2018-12" db="EMBL/GenBank/DDBJ databases">
        <authorList>
            <person name="Sun L."/>
            <person name="Chen Z."/>
        </authorList>
    </citation>
    <scope>NUCLEOTIDE SEQUENCE [LARGE SCALE GENOMIC DNA]</scope>
    <source>
        <strain evidence="3">3-2-2</strain>
    </source>
</reference>
<dbReference type="RefSeq" id="WP_126048382.1">
    <property type="nucleotide sequence ID" value="NZ_QYTV02000002.1"/>
</dbReference>
<evidence type="ECO:0000313" key="3">
    <source>
        <dbReference type="EMBL" id="RST76162.1"/>
    </source>
</evidence>
<gene>
    <name evidence="3" type="ORF">D4T97_005100</name>
</gene>
<proteinExistence type="predicted"/>
<dbReference type="Pfam" id="PF06527">
    <property type="entry name" value="TniQ"/>
    <property type="match status" value="1"/>
</dbReference>
<keyword evidence="4" id="KW-1185">Reference proteome</keyword>
<dbReference type="OrthoDB" id="470139at2"/>
<dbReference type="Pfam" id="PF15978">
    <property type="entry name" value="TnsD"/>
    <property type="match status" value="1"/>
</dbReference>
<dbReference type="InterPro" id="IPR032750">
    <property type="entry name" value="TnsD_C"/>
</dbReference>